<evidence type="ECO:0000313" key="3">
    <source>
        <dbReference type="Proteomes" id="UP000229554"/>
    </source>
</evidence>
<feature type="transmembrane region" description="Helical" evidence="1">
    <location>
        <begin position="75"/>
        <end position="91"/>
    </location>
</feature>
<evidence type="ECO:0000256" key="1">
    <source>
        <dbReference type="SAM" id="Phobius"/>
    </source>
</evidence>
<gene>
    <name evidence="2" type="ORF">COU88_05090</name>
</gene>
<proteinExistence type="predicted"/>
<dbReference type="Proteomes" id="UP000229554">
    <property type="component" value="Unassembled WGS sequence"/>
</dbReference>
<dbReference type="AlphaFoldDB" id="A0A2M8KR68"/>
<feature type="non-terminal residue" evidence="2">
    <location>
        <position position="307"/>
    </location>
</feature>
<sequence>MLRRLKENIPTILFTLFGLLLPTQLGKHFWPAFSYVNGIRVDYYSPTLYVTDVLLLLLIVLLWKKIVLQVQKNSKILLIALLILGIAWIFRDFSLLFAYRAIQYGKIVCVALIFRQASNREKFAFLMGLGLSALYMTVLSVLQLYNGGSMQGMWWLLGERLYTGATPGISSISVDGLKIVRPYGTFSHPNTMGGFYLVSLSILFLEGFYWATIPASALILLSFSRIATIGLGLFMLFTALKTTCTRCRYVKMGIFALLVIIAFVWKGSETSISERLYAWKYGVEHVAKTLFQLPLLGDYLIPRPSLV</sequence>
<feature type="transmembrane region" description="Helical" evidence="1">
    <location>
        <begin position="249"/>
        <end position="265"/>
    </location>
</feature>
<accession>A0A2M8KR68</accession>
<keyword evidence="1" id="KW-0812">Transmembrane</keyword>
<feature type="transmembrane region" description="Helical" evidence="1">
    <location>
        <begin position="123"/>
        <end position="142"/>
    </location>
</feature>
<comment type="caution">
    <text evidence="2">The sequence shown here is derived from an EMBL/GenBank/DDBJ whole genome shotgun (WGS) entry which is preliminary data.</text>
</comment>
<protein>
    <submittedName>
        <fullName evidence="2">Uncharacterized protein</fullName>
    </submittedName>
</protein>
<keyword evidence="1" id="KW-1133">Transmembrane helix</keyword>
<feature type="transmembrane region" description="Helical" evidence="1">
    <location>
        <begin position="192"/>
        <end position="211"/>
    </location>
</feature>
<name>A0A2M8KR68_9BACT</name>
<dbReference type="EMBL" id="PFED01000209">
    <property type="protein sequence ID" value="PJE62416.1"/>
    <property type="molecule type" value="Genomic_DNA"/>
</dbReference>
<feature type="transmembrane region" description="Helical" evidence="1">
    <location>
        <begin position="217"/>
        <end position="237"/>
    </location>
</feature>
<evidence type="ECO:0000313" key="2">
    <source>
        <dbReference type="EMBL" id="PJE62416.1"/>
    </source>
</evidence>
<feature type="transmembrane region" description="Helical" evidence="1">
    <location>
        <begin position="42"/>
        <end position="63"/>
    </location>
</feature>
<keyword evidence="1" id="KW-0472">Membrane</keyword>
<organism evidence="2 3">
    <name type="scientific">Candidatus Roizmanbacteria bacterium CG10_big_fil_rev_8_21_14_0_10_39_6</name>
    <dbReference type="NCBI Taxonomy" id="1974853"/>
    <lineage>
        <taxon>Bacteria</taxon>
        <taxon>Candidatus Roizmaniibacteriota</taxon>
    </lineage>
</organism>
<reference evidence="3" key="1">
    <citation type="submission" date="2017-09" db="EMBL/GenBank/DDBJ databases">
        <title>Depth-based differentiation of microbial function through sediment-hosted aquifers and enrichment of novel symbionts in the deep terrestrial subsurface.</title>
        <authorList>
            <person name="Probst A.J."/>
            <person name="Ladd B."/>
            <person name="Jarett J.K."/>
            <person name="Geller-Mcgrath D.E."/>
            <person name="Sieber C.M.K."/>
            <person name="Emerson J.B."/>
            <person name="Anantharaman K."/>
            <person name="Thomas B.C."/>
            <person name="Malmstrom R."/>
            <person name="Stieglmeier M."/>
            <person name="Klingl A."/>
            <person name="Woyke T."/>
            <person name="Ryan C.M."/>
            <person name="Banfield J.F."/>
        </authorList>
    </citation>
    <scope>NUCLEOTIDE SEQUENCE [LARGE SCALE GENOMIC DNA]</scope>
</reference>